<dbReference type="RefSeq" id="WP_025300609.1">
    <property type="nucleotide sequence ID" value="NZ_CP006745.1"/>
</dbReference>
<dbReference type="NCBIfam" id="NF002073">
    <property type="entry name" value="PRK00913.1-2"/>
    <property type="match status" value="1"/>
</dbReference>
<keyword evidence="4 8" id="KW-0031">Aminopeptidase</keyword>
<dbReference type="InterPro" id="IPR043472">
    <property type="entry name" value="Macro_dom-like"/>
</dbReference>
<proteinExistence type="inferred from homology"/>
<dbReference type="GO" id="GO:0005737">
    <property type="term" value="C:cytoplasm"/>
    <property type="evidence" value="ECO:0007669"/>
    <property type="project" value="UniProtKB-SubCell"/>
</dbReference>
<dbReference type="NCBIfam" id="NF002083">
    <property type="entry name" value="PRK00913.3-5"/>
    <property type="match status" value="1"/>
</dbReference>
<dbReference type="SUPFAM" id="SSF52949">
    <property type="entry name" value="Macro domain-like"/>
    <property type="match status" value="1"/>
</dbReference>
<evidence type="ECO:0000256" key="6">
    <source>
        <dbReference type="ARBA" id="ARBA00022801"/>
    </source>
</evidence>
<evidence type="ECO:0000259" key="9">
    <source>
        <dbReference type="PROSITE" id="PS00631"/>
    </source>
</evidence>
<keyword evidence="5 8" id="KW-0645">Protease</keyword>
<dbReference type="NCBIfam" id="NF002074">
    <property type="entry name" value="PRK00913.1-4"/>
    <property type="match status" value="1"/>
</dbReference>
<comment type="catalytic activity">
    <reaction evidence="1 8">
        <text>Release of an N-terminal amino acid, Xaa-|-Yaa-, in which Xaa is preferably Leu, but may be other amino acids including Pro although not Arg or Lys, and Yaa may be Pro. Amino acid amides and methyl esters are also readily hydrolyzed, but rates on arylamides are exceedingly low.</text>
        <dbReference type="EC" id="3.4.11.1"/>
    </reaction>
</comment>
<comment type="subcellular location">
    <subcellularLocation>
        <location evidence="8">Cytoplasm</location>
    </subcellularLocation>
</comment>
<dbReference type="PROSITE" id="PS00631">
    <property type="entry name" value="CYTOSOL_AP"/>
    <property type="match status" value="1"/>
</dbReference>
<dbReference type="NCBIfam" id="NF002077">
    <property type="entry name" value="PRK00913.2-4"/>
    <property type="match status" value="1"/>
</dbReference>
<dbReference type="EC" id="3.4.11.10" evidence="8"/>
<feature type="binding site" evidence="8">
    <location>
        <position position="339"/>
    </location>
    <ligand>
        <name>Mn(2+)</name>
        <dbReference type="ChEBI" id="CHEBI:29035"/>
        <label>1</label>
    </ligand>
</feature>
<dbReference type="AlphaFoldDB" id="V9TS62"/>
<feature type="active site" evidence="8">
    <location>
        <position position="341"/>
    </location>
</feature>
<feature type="active site" evidence="8">
    <location>
        <position position="267"/>
    </location>
</feature>
<evidence type="ECO:0000313" key="10">
    <source>
        <dbReference type="EMBL" id="AHC73729.1"/>
    </source>
</evidence>
<protein>
    <recommendedName>
        <fullName evidence="8">Probable cytosol aminopeptidase</fullName>
        <ecNumber evidence="8">3.4.11.1</ecNumber>
    </recommendedName>
    <alternativeName>
        <fullName evidence="8">Leucine aminopeptidase</fullName>
        <shortName evidence="8">LAP</shortName>
        <ecNumber evidence="8">3.4.11.10</ecNumber>
    </alternativeName>
    <alternativeName>
        <fullName evidence="8">Leucyl aminopeptidase</fullName>
    </alternativeName>
</protein>
<dbReference type="PRINTS" id="PR00481">
    <property type="entry name" value="LAMNOPPTDASE"/>
</dbReference>
<evidence type="ECO:0000256" key="3">
    <source>
        <dbReference type="ARBA" id="ARBA00009528"/>
    </source>
</evidence>
<dbReference type="EMBL" id="CP006745">
    <property type="protein sequence ID" value="AHC73729.1"/>
    <property type="molecule type" value="Genomic_DNA"/>
</dbReference>
<feature type="binding site" evidence="8">
    <location>
        <position position="339"/>
    </location>
    <ligand>
        <name>Mn(2+)</name>
        <dbReference type="ChEBI" id="CHEBI:29035"/>
        <label>2</label>
    </ligand>
</feature>
<feature type="domain" description="Cytosol aminopeptidase" evidence="9">
    <location>
        <begin position="335"/>
        <end position="342"/>
    </location>
</feature>
<keyword evidence="7 8" id="KW-0464">Manganese</keyword>
<dbReference type="STRING" id="1401328.P856_512"/>
<dbReference type="InterPro" id="IPR011356">
    <property type="entry name" value="Leucine_aapep/pepB"/>
</dbReference>
<feature type="binding site" evidence="8">
    <location>
        <position position="260"/>
    </location>
    <ligand>
        <name>Mn(2+)</name>
        <dbReference type="ChEBI" id="CHEBI:29035"/>
        <label>1</label>
    </ligand>
</feature>
<dbReference type="GO" id="GO:0070006">
    <property type="term" value="F:metalloaminopeptidase activity"/>
    <property type="evidence" value="ECO:0007669"/>
    <property type="project" value="InterPro"/>
</dbReference>
<dbReference type="HAMAP" id="MF_00181">
    <property type="entry name" value="Cytosol_peptidase_M17"/>
    <property type="match status" value="1"/>
</dbReference>
<dbReference type="GO" id="GO:0006508">
    <property type="term" value="P:proteolysis"/>
    <property type="evidence" value="ECO:0007669"/>
    <property type="project" value="UniProtKB-KW"/>
</dbReference>
<keyword evidence="8" id="KW-0963">Cytoplasm</keyword>
<reference evidence="10 11" key="1">
    <citation type="journal article" date="2013" name="PLoS ONE">
        <title>Bacterial endosymbiosis in a chordate host: long-term co-evolution and conservation of secondary metabolism.</title>
        <authorList>
            <person name="Kwan J.C."/>
            <person name="Schmidt E.W."/>
        </authorList>
    </citation>
    <scope>NUCLEOTIDE SEQUENCE [LARGE SCALE GENOMIC DNA]</scope>
    <source>
        <strain evidence="11">faulkneri L5</strain>
    </source>
</reference>
<dbReference type="Pfam" id="PF00883">
    <property type="entry name" value="Peptidase_M17"/>
    <property type="match status" value="1"/>
</dbReference>
<evidence type="ECO:0000256" key="5">
    <source>
        <dbReference type="ARBA" id="ARBA00022670"/>
    </source>
</evidence>
<dbReference type="Pfam" id="PF02789">
    <property type="entry name" value="Peptidase_M17_N"/>
    <property type="match status" value="1"/>
</dbReference>
<dbReference type="PANTHER" id="PTHR11963">
    <property type="entry name" value="LEUCINE AMINOPEPTIDASE-RELATED"/>
    <property type="match status" value="1"/>
</dbReference>
<dbReference type="EC" id="3.4.11.1" evidence="8"/>
<feature type="binding site" evidence="8">
    <location>
        <position position="260"/>
    </location>
    <ligand>
        <name>Mn(2+)</name>
        <dbReference type="ChEBI" id="CHEBI:29035"/>
        <label>2</label>
    </ligand>
</feature>
<comment type="similarity">
    <text evidence="3 8">Belongs to the peptidase M17 family.</text>
</comment>
<comment type="cofactor">
    <cofactor evidence="8">
        <name>Mn(2+)</name>
        <dbReference type="ChEBI" id="CHEBI:29035"/>
    </cofactor>
    <text evidence="8">Binds 2 manganese ions per subunit.</text>
</comment>
<dbReference type="Gene3D" id="3.40.630.10">
    <property type="entry name" value="Zn peptidases"/>
    <property type="match status" value="1"/>
</dbReference>
<dbReference type="CDD" id="cd00433">
    <property type="entry name" value="Peptidase_M17"/>
    <property type="match status" value="1"/>
</dbReference>
<dbReference type="eggNOG" id="COG0260">
    <property type="taxonomic scope" value="Bacteria"/>
</dbReference>
<dbReference type="GO" id="GO:0030145">
    <property type="term" value="F:manganese ion binding"/>
    <property type="evidence" value="ECO:0007669"/>
    <property type="project" value="UniProtKB-UniRule"/>
</dbReference>
<evidence type="ECO:0000256" key="4">
    <source>
        <dbReference type="ARBA" id="ARBA00022438"/>
    </source>
</evidence>
<keyword evidence="8" id="KW-0479">Metal-binding</keyword>
<dbReference type="PATRIC" id="fig|1401328.3.peg.506"/>
<comment type="function">
    <text evidence="8">Presumably involved in the processing and regular turnover of intracellular proteins. Catalyzes the removal of unsubstituted N-terminal amino acids from various peptides.</text>
</comment>
<dbReference type="NCBIfam" id="NF002075">
    <property type="entry name" value="PRK00913.2-2"/>
    <property type="match status" value="1"/>
</dbReference>
<dbReference type="SUPFAM" id="SSF53187">
    <property type="entry name" value="Zn-dependent exopeptidases"/>
    <property type="match status" value="1"/>
</dbReference>
<evidence type="ECO:0000256" key="2">
    <source>
        <dbReference type="ARBA" id="ARBA00000967"/>
    </source>
</evidence>
<dbReference type="Gene3D" id="3.40.220.10">
    <property type="entry name" value="Leucine Aminopeptidase, subunit E, domain 1"/>
    <property type="match status" value="1"/>
</dbReference>
<evidence type="ECO:0000256" key="8">
    <source>
        <dbReference type="HAMAP-Rule" id="MF_00181"/>
    </source>
</evidence>
<accession>V9TS62</accession>
<evidence type="ECO:0000256" key="7">
    <source>
        <dbReference type="ARBA" id="ARBA00023211"/>
    </source>
</evidence>
<dbReference type="InterPro" id="IPR023042">
    <property type="entry name" value="Peptidase_M17_leu_NH2_pept"/>
</dbReference>
<dbReference type="Proteomes" id="UP000018700">
    <property type="component" value="Chromosome"/>
</dbReference>
<dbReference type="HOGENOM" id="CLU_013734_6_0_5"/>
<dbReference type="InterPro" id="IPR000819">
    <property type="entry name" value="Peptidase_M17_C"/>
</dbReference>
<sequence length="497" mass="54540">MNINFIKLSRPKKGVIVCAYLEGGQLSPTAYTIDNETNGLISAAISCSQFVGKAQQTLTVFTPSNRVLLIGIGKPSQINLAFAEKFGGIIYETLANSAEEEATIMMELDDFKSVEIAAHLALGALLRSYRFDYYKTKITKEEKPSLVNLFISVEKYSYAKKVYESEEAVAEGVFFTRDLVSEPANILFPSEFAKRVDLMTSLGLQIDILEEKEIARLGMSAMLAVGQGSEHESKLVTMRWEGADKNQKSIAFIGKGVCFDTGGISLKPSTGMEEMKFDMGGAGVVCGLMRALAKRKAKANVIGVIGLVENMPDGRAQRPGDIVRSMSGQTIEIINTDAEGRLILADLLWYTQDQYKPEFMIDIATLTGSIVVALGEETCGYFANNDAIARELQAAANAVDEAIWRMPMGEVYNKQMDSDIADMKNAGSRWAGAITAACFLERFVNDLPWIHMDIAGVTWLRKNLPTAPKGASGFGVRALNRLVFNHCEKKYEKNNLS</sequence>
<gene>
    <name evidence="8" type="primary">pepA</name>
    <name evidence="10" type="ORF">P856_512</name>
</gene>
<feature type="binding site" evidence="8">
    <location>
        <position position="337"/>
    </location>
    <ligand>
        <name>Mn(2+)</name>
        <dbReference type="ChEBI" id="CHEBI:29035"/>
        <label>1</label>
    </ligand>
</feature>
<organism evidence="10 11">
    <name type="scientific">Candidatus Endolissoclinum faulkneri L5</name>
    <dbReference type="NCBI Taxonomy" id="1401328"/>
    <lineage>
        <taxon>Bacteria</taxon>
        <taxon>Pseudomonadati</taxon>
        <taxon>Pseudomonadota</taxon>
        <taxon>Alphaproteobacteria</taxon>
        <taxon>Rhodospirillales</taxon>
        <taxon>Rhodospirillaceae</taxon>
        <taxon>Candidatus Endolissoclinum</taxon>
    </lineage>
</organism>
<dbReference type="InterPro" id="IPR008283">
    <property type="entry name" value="Peptidase_M17_N"/>
</dbReference>
<dbReference type="OrthoDB" id="9809354at2"/>
<dbReference type="KEGG" id="efk:P856_512"/>
<name>V9TS62_9PROT</name>
<keyword evidence="6 8" id="KW-0378">Hydrolase</keyword>
<dbReference type="PANTHER" id="PTHR11963:SF23">
    <property type="entry name" value="CYTOSOL AMINOPEPTIDASE"/>
    <property type="match status" value="1"/>
</dbReference>
<keyword evidence="11" id="KW-1185">Reference proteome</keyword>
<evidence type="ECO:0000256" key="1">
    <source>
        <dbReference type="ARBA" id="ARBA00000135"/>
    </source>
</evidence>
<evidence type="ECO:0000313" key="11">
    <source>
        <dbReference type="Proteomes" id="UP000018700"/>
    </source>
</evidence>
<feature type="binding site" evidence="8">
    <location>
        <position position="255"/>
    </location>
    <ligand>
        <name>Mn(2+)</name>
        <dbReference type="ChEBI" id="CHEBI:29035"/>
        <label>2</label>
    </ligand>
</feature>
<comment type="catalytic activity">
    <reaction evidence="2 8">
        <text>Release of an N-terminal amino acid, preferentially leucine, but not glutamic or aspartic acids.</text>
        <dbReference type="EC" id="3.4.11.10"/>
    </reaction>
</comment>
<feature type="binding site" evidence="8">
    <location>
        <position position="278"/>
    </location>
    <ligand>
        <name>Mn(2+)</name>
        <dbReference type="ChEBI" id="CHEBI:29035"/>
        <label>2</label>
    </ligand>
</feature>